<keyword evidence="5" id="KW-1185">Reference proteome</keyword>
<dbReference type="GO" id="GO:0000160">
    <property type="term" value="P:phosphorelay signal transduction system"/>
    <property type="evidence" value="ECO:0007669"/>
    <property type="project" value="UniProtKB-KW"/>
</dbReference>
<organism evidence="4 5">
    <name type="scientific">Primorskyibacter flagellatus</name>
    <dbReference type="NCBI Taxonomy" id="1387277"/>
    <lineage>
        <taxon>Bacteria</taxon>
        <taxon>Pseudomonadati</taxon>
        <taxon>Pseudomonadota</taxon>
        <taxon>Alphaproteobacteria</taxon>
        <taxon>Rhodobacterales</taxon>
        <taxon>Roseobacteraceae</taxon>
        <taxon>Primorskyibacter</taxon>
    </lineage>
</organism>
<accession>A0A1W2A703</accession>
<gene>
    <name evidence="4" type="ORF">SAMN06295998_102470</name>
</gene>
<evidence type="ECO:0000256" key="1">
    <source>
        <dbReference type="ARBA" id="ARBA00023012"/>
    </source>
</evidence>
<dbReference type="OrthoDB" id="7867809at2"/>
<feature type="modified residue" description="Phosphohistidine" evidence="2">
    <location>
        <position position="50"/>
    </location>
</feature>
<dbReference type="Gene3D" id="1.20.120.160">
    <property type="entry name" value="HPT domain"/>
    <property type="match status" value="1"/>
</dbReference>
<evidence type="ECO:0000313" key="5">
    <source>
        <dbReference type="Proteomes" id="UP000192330"/>
    </source>
</evidence>
<keyword evidence="2" id="KW-0597">Phosphoprotein</keyword>
<dbReference type="Pfam" id="PF01627">
    <property type="entry name" value="Hpt"/>
    <property type="match status" value="1"/>
</dbReference>
<dbReference type="AlphaFoldDB" id="A0A1W2A703"/>
<proteinExistence type="predicted"/>
<dbReference type="SUPFAM" id="SSF47226">
    <property type="entry name" value="Histidine-containing phosphotransfer domain, HPT domain"/>
    <property type="match status" value="1"/>
</dbReference>
<dbReference type="InterPro" id="IPR008207">
    <property type="entry name" value="Sig_transdc_His_kin_Hpt_dom"/>
</dbReference>
<protein>
    <submittedName>
        <fullName evidence="4">Hpt domain-containing protein</fullName>
    </submittedName>
</protein>
<evidence type="ECO:0000259" key="3">
    <source>
        <dbReference type="PROSITE" id="PS50894"/>
    </source>
</evidence>
<evidence type="ECO:0000313" key="4">
    <source>
        <dbReference type="EMBL" id="SMC56242.1"/>
    </source>
</evidence>
<dbReference type="PROSITE" id="PS50894">
    <property type="entry name" value="HPT"/>
    <property type="match status" value="1"/>
</dbReference>
<dbReference type="Proteomes" id="UP000192330">
    <property type="component" value="Unassembled WGS sequence"/>
</dbReference>
<dbReference type="GO" id="GO:0004672">
    <property type="term" value="F:protein kinase activity"/>
    <property type="evidence" value="ECO:0007669"/>
    <property type="project" value="UniProtKB-ARBA"/>
</dbReference>
<dbReference type="InterPro" id="IPR036641">
    <property type="entry name" value="HPT_dom_sf"/>
</dbReference>
<keyword evidence="1" id="KW-0902">Two-component regulatory system</keyword>
<dbReference type="STRING" id="1387277.SAMN06295998_102470"/>
<evidence type="ECO:0000256" key="2">
    <source>
        <dbReference type="PROSITE-ProRule" id="PRU00110"/>
    </source>
</evidence>
<feature type="domain" description="HPt" evidence="3">
    <location>
        <begin position="11"/>
        <end position="105"/>
    </location>
</feature>
<dbReference type="RefSeq" id="WP_084350973.1">
    <property type="nucleotide sequence ID" value="NZ_FWYD01000002.1"/>
</dbReference>
<reference evidence="4 5" key="1">
    <citation type="submission" date="2017-04" db="EMBL/GenBank/DDBJ databases">
        <authorList>
            <person name="Afonso C.L."/>
            <person name="Miller P.J."/>
            <person name="Scott M.A."/>
            <person name="Spackman E."/>
            <person name="Goraichik I."/>
            <person name="Dimitrov K.M."/>
            <person name="Suarez D.L."/>
            <person name="Swayne D.E."/>
        </authorList>
    </citation>
    <scope>NUCLEOTIDE SEQUENCE [LARGE SCALE GENOMIC DNA]</scope>
    <source>
        <strain evidence="4 5">CGMCC 1.12644</strain>
    </source>
</reference>
<dbReference type="EMBL" id="FWYD01000002">
    <property type="protein sequence ID" value="SMC56242.1"/>
    <property type="molecule type" value="Genomic_DNA"/>
</dbReference>
<name>A0A1W2A703_9RHOB</name>
<sequence>MIDWQRISELRDEIGADDFDEVVDLFLAEVEETLEALPNAENSQLEPMLHLLKGSALNLGFQAFANRCLEGEAAARADRPEEIDRDAIRQLYDASRSAFLQQITA</sequence>